<gene>
    <name evidence="2" type="ORF">EVAR_9063_1</name>
</gene>
<evidence type="ECO:0000313" key="3">
    <source>
        <dbReference type="Proteomes" id="UP000299102"/>
    </source>
</evidence>
<dbReference type="Proteomes" id="UP000299102">
    <property type="component" value="Unassembled WGS sequence"/>
</dbReference>
<accession>A0A4C1TW13</accession>
<reference evidence="2 3" key="1">
    <citation type="journal article" date="2019" name="Commun. Biol.">
        <title>The bagworm genome reveals a unique fibroin gene that provides high tensile strength.</title>
        <authorList>
            <person name="Kono N."/>
            <person name="Nakamura H."/>
            <person name="Ohtoshi R."/>
            <person name="Tomita M."/>
            <person name="Numata K."/>
            <person name="Arakawa K."/>
        </authorList>
    </citation>
    <scope>NUCLEOTIDE SEQUENCE [LARGE SCALE GENOMIC DNA]</scope>
</reference>
<evidence type="ECO:0000256" key="1">
    <source>
        <dbReference type="SAM" id="MobiDB-lite"/>
    </source>
</evidence>
<proteinExistence type="predicted"/>
<comment type="caution">
    <text evidence="2">The sequence shown here is derived from an EMBL/GenBank/DDBJ whole genome shotgun (WGS) entry which is preliminary data.</text>
</comment>
<protein>
    <submittedName>
        <fullName evidence="2">Uncharacterized protein</fullName>
    </submittedName>
</protein>
<evidence type="ECO:0000313" key="2">
    <source>
        <dbReference type="EMBL" id="GBP18221.1"/>
    </source>
</evidence>
<feature type="region of interest" description="Disordered" evidence="1">
    <location>
        <begin position="55"/>
        <end position="80"/>
    </location>
</feature>
<keyword evidence="3" id="KW-1185">Reference proteome</keyword>
<dbReference type="AlphaFoldDB" id="A0A4C1TW13"/>
<name>A0A4C1TW13_EUMVA</name>
<dbReference type="EMBL" id="BGZK01000094">
    <property type="protein sequence ID" value="GBP18221.1"/>
    <property type="molecule type" value="Genomic_DNA"/>
</dbReference>
<sequence>MEPVRQGAPGRVVRQITAEYIRPRGPSCRAPRGLSQFSNPHFNSERLQKYVAQAQRQHRLLSDPEYNKKNIANQKYLPTE</sequence>
<organism evidence="2 3">
    <name type="scientific">Eumeta variegata</name>
    <name type="common">Bagworm moth</name>
    <name type="synonym">Eumeta japonica</name>
    <dbReference type="NCBI Taxonomy" id="151549"/>
    <lineage>
        <taxon>Eukaryota</taxon>
        <taxon>Metazoa</taxon>
        <taxon>Ecdysozoa</taxon>
        <taxon>Arthropoda</taxon>
        <taxon>Hexapoda</taxon>
        <taxon>Insecta</taxon>
        <taxon>Pterygota</taxon>
        <taxon>Neoptera</taxon>
        <taxon>Endopterygota</taxon>
        <taxon>Lepidoptera</taxon>
        <taxon>Glossata</taxon>
        <taxon>Ditrysia</taxon>
        <taxon>Tineoidea</taxon>
        <taxon>Psychidae</taxon>
        <taxon>Oiketicinae</taxon>
        <taxon>Eumeta</taxon>
    </lineage>
</organism>